<dbReference type="InterPro" id="IPR002559">
    <property type="entry name" value="Transposase_11"/>
</dbReference>
<dbReference type="PANTHER" id="PTHR30298">
    <property type="entry name" value="H REPEAT-ASSOCIATED PREDICTED TRANSPOSASE"/>
    <property type="match status" value="1"/>
</dbReference>
<evidence type="ECO:0000259" key="1">
    <source>
        <dbReference type="Pfam" id="PF01609"/>
    </source>
</evidence>
<organism evidence="3">
    <name type="scientific">Planktothrix agardhii No758</name>
    <dbReference type="NCBI Taxonomy" id="1964479"/>
    <lineage>
        <taxon>Bacteria</taxon>
        <taxon>Bacillati</taxon>
        <taxon>Cyanobacteriota</taxon>
        <taxon>Cyanophyceae</taxon>
        <taxon>Oscillatoriophycideae</taxon>
        <taxon>Oscillatoriales</taxon>
        <taxon>Microcoleaceae</taxon>
        <taxon>Planktothrix</taxon>
    </lineage>
</organism>
<protein>
    <submittedName>
        <fullName evidence="3">Transposase IS4 family protein</fullName>
    </submittedName>
</protein>
<accession>A0A1U9WX93</accession>
<dbReference type="PANTHER" id="PTHR30298:SF0">
    <property type="entry name" value="PROTEIN YBFL-RELATED"/>
    <property type="match status" value="1"/>
</dbReference>
<proteinExistence type="predicted"/>
<dbReference type="Pfam" id="PF01609">
    <property type="entry name" value="DDE_Tnp_1"/>
    <property type="match status" value="1"/>
</dbReference>
<dbReference type="Pfam" id="PF13808">
    <property type="entry name" value="DDE_Tnp_1_assoc"/>
    <property type="match status" value="1"/>
</dbReference>
<feature type="domain" description="H repeat-associated protein N-terminal" evidence="2">
    <location>
        <begin position="7"/>
        <end position="93"/>
    </location>
</feature>
<dbReference type="InterPro" id="IPR047647">
    <property type="entry name" value="ISAs1_transpos"/>
</dbReference>
<dbReference type="GO" id="GO:0003677">
    <property type="term" value="F:DNA binding"/>
    <property type="evidence" value="ECO:0007669"/>
    <property type="project" value="InterPro"/>
</dbReference>
<feature type="domain" description="Transposase IS4-like" evidence="1">
    <location>
        <begin position="103"/>
        <end position="336"/>
    </location>
</feature>
<dbReference type="GO" id="GO:0004803">
    <property type="term" value="F:transposase activity"/>
    <property type="evidence" value="ECO:0007669"/>
    <property type="project" value="InterPro"/>
</dbReference>
<dbReference type="EMBL" id="KU665241">
    <property type="protein sequence ID" value="AQY60914.1"/>
    <property type="molecule type" value="Genomic_DNA"/>
</dbReference>
<name>A0A1U9WX93_PLAAG</name>
<dbReference type="InterPro" id="IPR051698">
    <property type="entry name" value="Transposase_11-like"/>
</dbReference>
<evidence type="ECO:0000313" key="3">
    <source>
        <dbReference type="EMBL" id="AQY60914.1"/>
    </source>
</evidence>
<dbReference type="InterPro" id="IPR032806">
    <property type="entry name" value="YbfD_N"/>
</dbReference>
<dbReference type="GO" id="GO:0006313">
    <property type="term" value="P:DNA transposition"/>
    <property type="evidence" value="ECO:0007669"/>
    <property type="project" value="InterPro"/>
</dbReference>
<reference evidence="3" key="1">
    <citation type="journal article" date="2017" name="Front. Microbiol.">
        <title>Evolution of Anabaenopeptin Peptide Structural Variability in the Cyanobacterium Planktothrix.</title>
        <authorList>
            <person name="Entfellner E."/>
            <person name="Frei M."/>
            <person name="Christiansen G."/>
            <person name="Deng L."/>
            <person name="Blom J."/>
            <person name="Kurmayer R."/>
        </authorList>
    </citation>
    <scope>NUCLEOTIDE SEQUENCE</scope>
    <source>
        <strain evidence="3">No758</strain>
    </source>
</reference>
<dbReference type="AlphaFoldDB" id="A0A1U9WX93"/>
<sequence length="363" mass="41814">MLTSLIENLKEVKDFRKNQGKRYSLWEVLLVVVLGVMSGHQGYREMEYFVKANEVILKRTFNIYSQGMPSYSTIRRVMRGVDEKDLSKIVKEWSRENSPKLKGIEGLAIDGKSLRSTVKDPGNQQQNMVIMVSLFSQETGLVLATEKFESKTGSEQAVAQGIIEECGLKGKLITADALHCNVTTVRKIIESENDYLIAVKKNQIKLYNQIEKITKTTKAESIDTQKERGHGREITRRVSVFKNSIKIESPWEHIQSIIQVERWGYRGKKPYRETVYYISSIWEKADFFSKKIKGHWGIENQVHWVKDVLFKEDSMKIHQVQAATNWALLNTLGLNIFRGLGFLSITEGRRWLGNHWEKLVAIS</sequence>
<evidence type="ECO:0000259" key="2">
    <source>
        <dbReference type="Pfam" id="PF13808"/>
    </source>
</evidence>
<dbReference type="NCBIfam" id="NF033564">
    <property type="entry name" value="transpos_ISAs1"/>
    <property type="match status" value="1"/>
</dbReference>